<evidence type="ECO:0000256" key="3">
    <source>
        <dbReference type="ARBA" id="ARBA00023004"/>
    </source>
</evidence>
<dbReference type="GO" id="GO:0046872">
    <property type="term" value="F:metal ion binding"/>
    <property type="evidence" value="ECO:0007669"/>
    <property type="project" value="UniProtKB-KW"/>
</dbReference>
<reference evidence="6" key="2">
    <citation type="submission" date="2021-01" db="EMBL/GenBank/DDBJ databases">
        <authorList>
            <person name="Hahn C.R."/>
            <person name="Youssef N.H."/>
            <person name="Elshahed M."/>
        </authorList>
    </citation>
    <scope>NUCLEOTIDE SEQUENCE</scope>
    <source>
        <strain evidence="6">Zod_Metabat.24</strain>
    </source>
</reference>
<dbReference type="Proteomes" id="UP000809273">
    <property type="component" value="Unassembled WGS sequence"/>
</dbReference>
<dbReference type="PROSITE" id="PS51656">
    <property type="entry name" value="4FE4S"/>
    <property type="match status" value="1"/>
</dbReference>
<evidence type="ECO:0000256" key="4">
    <source>
        <dbReference type="ARBA" id="ARBA00023014"/>
    </source>
</evidence>
<name>A0A9D8PPE4_9DELT</name>
<evidence type="ECO:0000259" key="5">
    <source>
        <dbReference type="PROSITE" id="PS51656"/>
    </source>
</evidence>
<sequence>MEDGGLKAAADLMALAARTAPKSRGEDYILVKSIAGKEIEKLADGMEKFGERTGKGNFDRDAKGVRNSPVVLLIGIKDAKPLGLNCGACGYNSCGELMKKRKGPEFNGPHCAFRLLDLGIALGSAVKTASILNVDNRIMYRIGTVARDIGIVDWDYIMGIPMSATGKNIYFDR</sequence>
<keyword evidence="2" id="KW-0479">Metal-binding</keyword>
<dbReference type="InterPro" id="IPR007202">
    <property type="entry name" value="4Fe-4S_dom"/>
</dbReference>
<reference evidence="6" key="1">
    <citation type="journal article" date="2021" name="Environ. Microbiol.">
        <title>Genomic characterization of three novel Desulfobacterota classes expand the metabolic and phylogenetic diversity of the phylum.</title>
        <authorList>
            <person name="Murphy C.L."/>
            <person name="Biggerstaff J."/>
            <person name="Eichhorn A."/>
            <person name="Ewing E."/>
            <person name="Shahan R."/>
            <person name="Soriano D."/>
            <person name="Stewart S."/>
            <person name="VanMol K."/>
            <person name="Walker R."/>
            <person name="Walters P."/>
            <person name="Elshahed M.S."/>
            <person name="Youssef N.H."/>
        </authorList>
    </citation>
    <scope>NUCLEOTIDE SEQUENCE</scope>
    <source>
        <strain evidence="6">Zod_Metabat.24</strain>
    </source>
</reference>
<evidence type="ECO:0000313" key="6">
    <source>
        <dbReference type="EMBL" id="MBN1572870.1"/>
    </source>
</evidence>
<keyword evidence="1" id="KW-0004">4Fe-4S</keyword>
<dbReference type="EMBL" id="JAFGIX010000032">
    <property type="protein sequence ID" value="MBN1572870.1"/>
    <property type="molecule type" value="Genomic_DNA"/>
</dbReference>
<dbReference type="AlphaFoldDB" id="A0A9D8PPE4"/>
<accession>A0A9D8PPE4</accession>
<keyword evidence="3" id="KW-0408">Iron</keyword>
<dbReference type="PANTHER" id="PTHR40101">
    <property type="entry name" value="CONSERVED PROTEIN"/>
    <property type="match status" value="1"/>
</dbReference>
<dbReference type="GO" id="GO:0051539">
    <property type="term" value="F:4 iron, 4 sulfur cluster binding"/>
    <property type="evidence" value="ECO:0007669"/>
    <property type="project" value="UniProtKB-KW"/>
</dbReference>
<evidence type="ECO:0000256" key="2">
    <source>
        <dbReference type="ARBA" id="ARBA00022723"/>
    </source>
</evidence>
<keyword evidence="4" id="KW-0411">Iron-sulfur</keyword>
<dbReference type="Pfam" id="PF09918">
    <property type="entry name" value="DUF2148"/>
    <property type="match status" value="1"/>
</dbReference>
<protein>
    <recommendedName>
        <fullName evidence="5">4Fe-4S domain-containing protein</fullName>
    </recommendedName>
</protein>
<comment type="caution">
    <text evidence="6">The sequence shown here is derived from an EMBL/GenBank/DDBJ whole genome shotgun (WGS) entry which is preliminary data.</text>
</comment>
<dbReference type="InterPro" id="IPR019224">
    <property type="entry name" value="DUF2148"/>
</dbReference>
<dbReference type="PANTHER" id="PTHR40101:SF1">
    <property type="entry name" value="4FE-4S DOMAIN-CONTAINING PROTEIN"/>
    <property type="match status" value="1"/>
</dbReference>
<evidence type="ECO:0000313" key="7">
    <source>
        <dbReference type="Proteomes" id="UP000809273"/>
    </source>
</evidence>
<feature type="domain" description="4Fe-4S" evidence="5">
    <location>
        <begin position="66"/>
        <end position="128"/>
    </location>
</feature>
<organism evidence="6 7">
    <name type="scientific">Candidatus Zymogenus saltonus</name>
    <dbReference type="NCBI Taxonomy" id="2844893"/>
    <lineage>
        <taxon>Bacteria</taxon>
        <taxon>Deltaproteobacteria</taxon>
        <taxon>Candidatus Zymogenia</taxon>
        <taxon>Candidatus Zymogeniales</taxon>
        <taxon>Candidatus Zymogenaceae</taxon>
        <taxon>Candidatus Zymogenus</taxon>
    </lineage>
</organism>
<proteinExistence type="predicted"/>
<evidence type="ECO:0000256" key="1">
    <source>
        <dbReference type="ARBA" id="ARBA00022485"/>
    </source>
</evidence>
<gene>
    <name evidence="6" type="ORF">JW984_06690</name>
</gene>